<organism evidence="1 2">
    <name type="scientific">Ixodes persulcatus</name>
    <name type="common">Taiga tick</name>
    <dbReference type="NCBI Taxonomy" id="34615"/>
    <lineage>
        <taxon>Eukaryota</taxon>
        <taxon>Metazoa</taxon>
        <taxon>Ecdysozoa</taxon>
        <taxon>Arthropoda</taxon>
        <taxon>Chelicerata</taxon>
        <taxon>Arachnida</taxon>
        <taxon>Acari</taxon>
        <taxon>Parasitiformes</taxon>
        <taxon>Ixodida</taxon>
        <taxon>Ixodoidea</taxon>
        <taxon>Ixodidae</taxon>
        <taxon>Ixodinae</taxon>
        <taxon>Ixodes</taxon>
    </lineage>
</organism>
<protein>
    <submittedName>
        <fullName evidence="1">Uncharacterized protein</fullName>
    </submittedName>
</protein>
<name>A0AC60PJM9_IXOPE</name>
<proteinExistence type="predicted"/>
<dbReference type="Proteomes" id="UP000805193">
    <property type="component" value="Unassembled WGS sequence"/>
</dbReference>
<keyword evidence="2" id="KW-1185">Reference proteome</keyword>
<reference evidence="1 2" key="1">
    <citation type="journal article" date="2020" name="Cell">
        <title>Large-Scale Comparative Analyses of Tick Genomes Elucidate Their Genetic Diversity and Vector Capacities.</title>
        <authorList>
            <consortium name="Tick Genome and Microbiome Consortium (TIGMIC)"/>
            <person name="Jia N."/>
            <person name="Wang J."/>
            <person name="Shi W."/>
            <person name="Du L."/>
            <person name="Sun Y."/>
            <person name="Zhan W."/>
            <person name="Jiang J.F."/>
            <person name="Wang Q."/>
            <person name="Zhang B."/>
            <person name="Ji P."/>
            <person name="Bell-Sakyi L."/>
            <person name="Cui X.M."/>
            <person name="Yuan T.T."/>
            <person name="Jiang B.G."/>
            <person name="Yang W.F."/>
            <person name="Lam T.T."/>
            <person name="Chang Q.C."/>
            <person name="Ding S.J."/>
            <person name="Wang X.J."/>
            <person name="Zhu J.G."/>
            <person name="Ruan X.D."/>
            <person name="Zhao L."/>
            <person name="Wei J.T."/>
            <person name="Ye R.Z."/>
            <person name="Que T.C."/>
            <person name="Du C.H."/>
            <person name="Zhou Y.H."/>
            <person name="Cheng J.X."/>
            <person name="Dai P.F."/>
            <person name="Guo W.B."/>
            <person name="Han X.H."/>
            <person name="Huang E.J."/>
            <person name="Li L.F."/>
            <person name="Wei W."/>
            <person name="Gao Y.C."/>
            <person name="Liu J.Z."/>
            <person name="Shao H.Z."/>
            <person name="Wang X."/>
            <person name="Wang C.C."/>
            <person name="Yang T.C."/>
            <person name="Huo Q.B."/>
            <person name="Li W."/>
            <person name="Chen H.Y."/>
            <person name="Chen S.E."/>
            <person name="Zhou L.G."/>
            <person name="Ni X.B."/>
            <person name="Tian J.H."/>
            <person name="Sheng Y."/>
            <person name="Liu T."/>
            <person name="Pan Y.S."/>
            <person name="Xia L.Y."/>
            <person name="Li J."/>
            <person name="Zhao F."/>
            <person name="Cao W.C."/>
        </authorList>
    </citation>
    <scope>NUCLEOTIDE SEQUENCE [LARGE SCALE GENOMIC DNA]</scope>
    <source>
        <strain evidence="1">Iper-2018</strain>
    </source>
</reference>
<evidence type="ECO:0000313" key="1">
    <source>
        <dbReference type="EMBL" id="KAG0421081.1"/>
    </source>
</evidence>
<sequence length="687" mass="77172">MERSGCNDEYGSSNEEWQIPNYHKKKFQRGSRPTRRQQRQDGPRYTVIVKPTAAVNITNTESWLLWSTFRKILSSPCKNDQIGYAVSNGNNSIAVTVRTEQHAQDLMVLKELPTEDPDKKIEVTVYRSTTGSQPRGVIHGVSPGDAAHGIVENAIADYHDIIHARPIGKNGTYLITFEGQGIPRSLRLFGRYHNVFPYKPTAVVCLQCHGLGHKTTVCTRKQRCKTCGETHPNNQPCQGKYCPNCKKTGHTVFEMEACQARNRADDKLQKRAADGRRNHGGGPVATAARKGGASNRAPYNPDGFPSLTPQEQQQAEQRKPKPTYSQALDSKAMISHLGTPSGCSSRLATELAQLRESSSRILQKIQRLELEYENQLRQEQETRRAQAKATAEADRKRKQEAEQRLRIEQQKADEARRRSQRCPVTYEQVLEKKKKEAEVAGTKAKSTNSEAAVAAPQQDRQQYPPQNVSPTQPKPRDSGSLPGTTPSGDDLLQLDPVAAPSVQPPSSAFNLYDPEGTVLNIKLAMKKEVKMKLNARGELPEASIPSGFFRRHETVKLRRLRAHAAITPARTQRWERAARERKNTVDGASIAIDHDYSLLSRKLRREEEACSNGCIYCTNRDVECDEHHLVWDCPNFDEERTKALDDQQLRPTSFEAWCRPEGERDKRVAVLSGLLSYLSETGLDMHI</sequence>
<gene>
    <name evidence="1" type="ORF">HPB47_003023</name>
</gene>
<comment type="caution">
    <text evidence="1">The sequence shown here is derived from an EMBL/GenBank/DDBJ whole genome shotgun (WGS) entry which is preliminary data.</text>
</comment>
<evidence type="ECO:0000313" key="2">
    <source>
        <dbReference type="Proteomes" id="UP000805193"/>
    </source>
</evidence>
<dbReference type="EMBL" id="JABSTQ010010423">
    <property type="protein sequence ID" value="KAG0421081.1"/>
    <property type="molecule type" value="Genomic_DNA"/>
</dbReference>
<accession>A0AC60PJM9</accession>